<evidence type="ECO:0000313" key="2">
    <source>
        <dbReference type="Proteomes" id="UP000178425"/>
    </source>
</evidence>
<dbReference type="Proteomes" id="UP000178425">
    <property type="component" value="Unassembled WGS sequence"/>
</dbReference>
<evidence type="ECO:0000313" key="1">
    <source>
        <dbReference type="EMBL" id="OGF79410.1"/>
    </source>
</evidence>
<protein>
    <recommendedName>
        <fullName evidence="3">Nucleoside 2-deoxyribosyltransferase</fullName>
    </recommendedName>
</protein>
<accession>A0A1F5WUU3</accession>
<sequence length="127" mass="14137">MAKKKIKKAFLVCSVRNATPEQKAAAEFYVKNLEAKGYKVHWPPRDTNQDDLIGLRICSDNRAAIKNADEIHIMWDQNSQGSLFDIGIAFALEKKVILANPNAVQPTQNKSFANVLLLLDSANAVKK</sequence>
<dbReference type="EMBL" id="MFHI01000005">
    <property type="protein sequence ID" value="OGF79410.1"/>
    <property type="molecule type" value="Genomic_DNA"/>
</dbReference>
<dbReference type="Pfam" id="PF05014">
    <property type="entry name" value="Nuc_deoxyrib_tr"/>
    <property type="match status" value="1"/>
</dbReference>
<name>A0A1F5WUU3_9BACT</name>
<proteinExistence type="predicted"/>
<organism evidence="1 2">
    <name type="scientific">Candidatus Giovannonibacteria bacterium RIFCSPHIGHO2_02_43_13</name>
    <dbReference type="NCBI Taxonomy" id="1798330"/>
    <lineage>
        <taxon>Bacteria</taxon>
        <taxon>Candidatus Giovannoniibacteriota</taxon>
    </lineage>
</organism>
<dbReference type="InterPro" id="IPR007710">
    <property type="entry name" value="Nucleoside_deoxyribTrfase"/>
</dbReference>
<reference evidence="1 2" key="1">
    <citation type="journal article" date="2016" name="Nat. Commun.">
        <title>Thousands of microbial genomes shed light on interconnected biogeochemical processes in an aquifer system.</title>
        <authorList>
            <person name="Anantharaman K."/>
            <person name="Brown C.T."/>
            <person name="Hug L.A."/>
            <person name="Sharon I."/>
            <person name="Castelle C.J."/>
            <person name="Probst A.J."/>
            <person name="Thomas B.C."/>
            <person name="Singh A."/>
            <person name="Wilkins M.J."/>
            <person name="Karaoz U."/>
            <person name="Brodie E.L."/>
            <person name="Williams K.H."/>
            <person name="Hubbard S.S."/>
            <person name="Banfield J.F."/>
        </authorList>
    </citation>
    <scope>NUCLEOTIDE SEQUENCE [LARGE SCALE GENOMIC DNA]</scope>
</reference>
<dbReference type="SUPFAM" id="SSF52309">
    <property type="entry name" value="N-(deoxy)ribosyltransferase-like"/>
    <property type="match status" value="1"/>
</dbReference>
<gene>
    <name evidence="1" type="ORF">A2W54_01615</name>
</gene>
<comment type="caution">
    <text evidence="1">The sequence shown here is derived from an EMBL/GenBank/DDBJ whole genome shotgun (WGS) entry which is preliminary data.</text>
</comment>
<evidence type="ECO:0008006" key="3">
    <source>
        <dbReference type="Google" id="ProtNLM"/>
    </source>
</evidence>
<dbReference type="AlphaFoldDB" id="A0A1F5WUU3"/>
<dbReference type="Gene3D" id="3.40.50.450">
    <property type="match status" value="1"/>
</dbReference>